<dbReference type="Pfam" id="PF00583">
    <property type="entry name" value="Acetyltransf_1"/>
    <property type="match status" value="1"/>
</dbReference>
<evidence type="ECO:0000259" key="3">
    <source>
        <dbReference type="PROSITE" id="PS51186"/>
    </source>
</evidence>
<gene>
    <name evidence="4" type="ORF">GCM10009741_62460</name>
</gene>
<reference evidence="4 5" key="1">
    <citation type="journal article" date="2019" name="Int. J. Syst. Evol. Microbiol.">
        <title>The Global Catalogue of Microorganisms (GCM) 10K type strain sequencing project: providing services to taxonomists for standard genome sequencing and annotation.</title>
        <authorList>
            <consortium name="The Broad Institute Genomics Platform"/>
            <consortium name="The Broad Institute Genome Sequencing Center for Infectious Disease"/>
            <person name="Wu L."/>
            <person name="Ma J."/>
        </authorList>
    </citation>
    <scope>NUCLEOTIDE SEQUENCE [LARGE SCALE GENOMIC DNA]</scope>
    <source>
        <strain evidence="4 5">JCM 14303</strain>
    </source>
</reference>
<dbReference type="Gene3D" id="3.40.630.30">
    <property type="match status" value="1"/>
</dbReference>
<dbReference type="PROSITE" id="PS51186">
    <property type="entry name" value="GNAT"/>
    <property type="match status" value="1"/>
</dbReference>
<keyword evidence="5" id="KW-1185">Reference proteome</keyword>
<dbReference type="RefSeq" id="WP_344180606.1">
    <property type="nucleotide sequence ID" value="NZ_BAAANC010000003.1"/>
</dbReference>
<protein>
    <submittedName>
        <fullName evidence="4">GNAT family N-acetyltransferase</fullName>
    </submittedName>
</protein>
<evidence type="ECO:0000313" key="4">
    <source>
        <dbReference type="EMBL" id="GAA1549764.1"/>
    </source>
</evidence>
<dbReference type="PANTHER" id="PTHR43877">
    <property type="entry name" value="AMINOALKYLPHOSPHONATE N-ACETYLTRANSFERASE-RELATED-RELATED"/>
    <property type="match status" value="1"/>
</dbReference>
<accession>A0ABN2BYK5</accession>
<feature type="domain" description="N-acetyltransferase" evidence="3">
    <location>
        <begin position="4"/>
        <end position="147"/>
    </location>
</feature>
<comment type="caution">
    <text evidence="4">The sequence shown here is derived from an EMBL/GenBank/DDBJ whole genome shotgun (WGS) entry which is preliminary data.</text>
</comment>
<evidence type="ECO:0000256" key="2">
    <source>
        <dbReference type="ARBA" id="ARBA00023315"/>
    </source>
</evidence>
<evidence type="ECO:0000256" key="1">
    <source>
        <dbReference type="ARBA" id="ARBA00022679"/>
    </source>
</evidence>
<dbReference type="Proteomes" id="UP001500363">
    <property type="component" value="Unassembled WGS sequence"/>
</dbReference>
<sequence>MTPLHSRELREEDLPHCSFAGSPHHLTDVRRQLLRAAQGEVDYLAVCTTSDLPVAIGGIDYAITPGAGTLWQLSVDPALQGRGIGTYLIGAAEERIRARGLAAAELAVEVDNPRARALYERLGYTAYGQQTESWTQEDGTLYSTLCDLLRKPLT</sequence>
<dbReference type="InterPro" id="IPR000182">
    <property type="entry name" value="GNAT_dom"/>
</dbReference>
<dbReference type="InterPro" id="IPR016181">
    <property type="entry name" value="Acyl_CoA_acyltransferase"/>
</dbReference>
<dbReference type="EMBL" id="BAAANC010000003">
    <property type="protein sequence ID" value="GAA1549764.1"/>
    <property type="molecule type" value="Genomic_DNA"/>
</dbReference>
<dbReference type="SUPFAM" id="SSF55729">
    <property type="entry name" value="Acyl-CoA N-acyltransferases (Nat)"/>
    <property type="match status" value="1"/>
</dbReference>
<organism evidence="4 5">
    <name type="scientific">Kribbella lupini</name>
    <dbReference type="NCBI Taxonomy" id="291602"/>
    <lineage>
        <taxon>Bacteria</taxon>
        <taxon>Bacillati</taxon>
        <taxon>Actinomycetota</taxon>
        <taxon>Actinomycetes</taxon>
        <taxon>Propionibacteriales</taxon>
        <taxon>Kribbellaceae</taxon>
        <taxon>Kribbella</taxon>
    </lineage>
</organism>
<keyword evidence="1" id="KW-0808">Transferase</keyword>
<dbReference type="PANTHER" id="PTHR43877:SF1">
    <property type="entry name" value="ACETYLTRANSFERASE"/>
    <property type="match status" value="1"/>
</dbReference>
<dbReference type="CDD" id="cd04301">
    <property type="entry name" value="NAT_SF"/>
    <property type="match status" value="1"/>
</dbReference>
<name>A0ABN2BYK5_9ACTN</name>
<proteinExistence type="predicted"/>
<keyword evidence="2" id="KW-0012">Acyltransferase</keyword>
<evidence type="ECO:0000313" key="5">
    <source>
        <dbReference type="Proteomes" id="UP001500363"/>
    </source>
</evidence>
<dbReference type="InterPro" id="IPR050832">
    <property type="entry name" value="Bact_Acetyltransf"/>
</dbReference>